<reference evidence="1" key="2">
    <citation type="journal article" date="2023" name="BMC Genomics">
        <title>Pest status, molecular evolution, and epigenetic factors derived from the genome assembly of Frankliniella fusca, a thysanopteran phytovirus vector.</title>
        <authorList>
            <person name="Catto M.A."/>
            <person name="Labadie P.E."/>
            <person name="Jacobson A.L."/>
            <person name="Kennedy G.G."/>
            <person name="Srinivasan R."/>
            <person name="Hunt B.G."/>
        </authorList>
    </citation>
    <scope>NUCLEOTIDE SEQUENCE</scope>
    <source>
        <strain evidence="1">PL_HMW_Pooled</strain>
    </source>
</reference>
<evidence type="ECO:0000313" key="1">
    <source>
        <dbReference type="EMBL" id="KAK3924958.1"/>
    </source>
</evidence>
<dbReference type="AlphaFoldDB" id="A0AAE1HPE8"/>
<protein>
    <submittedName>
        <fullName evidence="1">tRNA modification GTPase MnmE</fullName>
    </submittedName>
</protein>
<keyword evidence="3" id="KW-1185">Reference proteome</keyword>
<accession>A0AAE1HPE8</accession>
<dbReference type="EMBL" id="JAHWGI010001412">
    <property type="protein sequence ID" value="KAK3930610.1"/>
    <property type="molecule type" value="Genomic_DNA"/>
</dbReference>
<dbReference type="EMBL" id="JAHWGI010001208">
    <property type="protein sequence ID" value="KAK3924958.1"/>
    <property type="molecule type" value="Genomic_DNA"/>
</dbReference>
<sequence>MCGPETLVLRGEKPSPQLMDQLRKQVIINNIRIARLLEEAELNDKLIKEKLKARADVTRSRKNLESKKTKQF</sequence>
<dbReference type="Proteomes" id="UP001219518">
    <property type="component" value="Unassembled WGS sequence"/>
</dbReference>
<name>A0AAE1HPE8_9NEOP</name>
<reference evidence="1" key="1">
    <citation type="submission" date="2021-07" db="EMBL/GenBank/DDBJ databases">
        <authorList>
            <person name="Catto M.A."/>
            <person name="Jacobson A."/>
            <person name="Kennedy G."/>
            <person name="Labadie P."/>
            <person name="Hunt B.G."/>
            <person name="Srinivasan R."/>
        </authorList>
    </citation>
    <scope>NUCLEOTIDE SEQUENCE</scope>
    <source>
        <strain evidence="1">PL_HMW_Pooled</strain>
        <tissue evidence="1">Head</tissue>
    </source>
</reference>
<evidence type="ECO:0000313" key="3">
    <source>
        <dbReference type="Proteomes" id="UP001219518"/>
    </source>
</evidence>
<organism evidence="1 3">
    <name type="scientific">Frankliniella fusca</name>
    <dbReference type="NCBI Taxonomy" id="407009"/>
    <lineage>
        <taxon>Eukaryota</taxon>
        <taxon>Metazoa</taxon>
        <taxon>Ecdysozoa</taxon>
        <taxon>Arthropoda</taxon>
        <taxon>Hexapoda</taxon>
        <taxon>Insecta</taxon>
        <taxon>Pterygota</taxon>
        <taxon>Neoptera</taxon>
        <taxon>Paraneoptera</taxon>
        <taxon>Thysanoptera</taxon>
        <taxon>Terebrantia</taxon>
        <taxon>Thripoidea</taxon>
        <taxon>Thripidae</taxon>
        <taxon>Frankliniella</taxon>
    </lineage>
</organism>
<comment type="caution">
    <text evidence="1">The sequence shown here is derived from an EMBL/GenBank/DDBJ whole genome shotgun (WGS) entry which is preliminary data.</text>
</comment>
<evidence type="ECO:0000313" key="2">
    <source>
        <dbReference type="EMBL" id="KAK3930610.1"/>
    </source>
</evidence>
<proteinExistence type="predicted"/>
<gene>
    <name evidence="1" type="ORF">KUF71_013231</name>
    <name evidence="2" type="ORF">KUF71_023966</name>
</gene>